<dbReference type="OrthoDB" id="3649348at2759"/>
<sequence length="131" mass="13790">MASPIPVILCGQHTAVAERIIAGLLPEYEVIHFILSPSAGASEIPSILAGTFPPTITNLGTQNHSKPPAAIITGSPLYDDAGIAEMRDACKDSAVKVPWLRLDKSKPGPPPGPGKEYGEALVARIKVCLRE</sequence>
<evidence type="ECO:0000313" key="2">
    <source>
        <dbReference type="Proteomes" id="UP000250266"/>
    </source>
</evidence>
<evidence type="ECO:0000313" key="1">
    <source>
        <dbReference type="EMBL" id="OCK79666.1"/>
    </source>
</evidence>
<reference evidence="1 2" key="1">
    <citation type="journal article" date="2016" name="Nat. Commun.">
        <title>Ectomycorrhizal ecology is imprinted in the genome of the dominant symbiotic fungus Cenococcum geophilum.</title>
        <authorList>
            <consortium name="DOE Joint Genome Institute"/>
            <person name="Peter M."/>
            <person name="Kohler A."/>
            <person name="Ohm R.A."/>
            <person name="Kuo A."/>
            <person name="Krutzmann J."/>
            <person name="Morin E."/>
            <person name="Arend M."/>
            <person name="Barry K.W."/>
            <person name="Binder M."/>
            <person name="Choi C."/>
            <person name="Clum A."/>
            <person name="Copeland A."/>
            <person name="Grisel N."/>
            <person name="Haridas S."/>
            <person name="Kipfer T."/>
            <person name="LaButti K."/>
            <person name="Lindquist E."/>
            <person name="Lipzen A."/>
            <person name="Maire R."/>
            <person name="Meier B."/>
            <person name="Mihaltcheva S."/>
            <person name="Molinier V."/>
            <person name="Murat C."/>
            <person name="Poggeler S."/>
            <person name="Quandt C.A."/>
            <person name="Sperisen C."/>
            <person name="Tritt A."/>
            <person name="Tisserant E."/>
            <person name="Crous P.W."/>
            <person name="Henrissat B."/>
            <person name="Nehls U."/>
            <person name="Egli S."/>
            <person name="Spatafora J.W."/>
            <person name="Grigoriev I.V."/>
            <person name="Martin F.M."/>
        </authorList>
    </citation>
    <scope>NUCLEOTIDE SEQUENCE [LARGE SCALE GENOMIC DNA]</scope>
    <source>
        <strain evidence="1 2">CBS 459.81</strain>
    </source>
</reference>
<protein>
    <submittedName>
        <fullName evidence="1">Uncharacterized protein</fullName>
    </submittedName>
</protein>
<dbReference type="Proteomes" id="UP000250266">
    <property type="component" value="Unassembled WGS sequence"/>
</dbReference>
<proteinExistence type="predicted"/>
<organism evidence="1 2">
    <name type="scientific">Lepidopterella palustris CBS 459.81</name>
    <dbReference type="NCBI Taxonomy" id="1314670"/>
    <lineage>
        <taxon>Eukaryota</taxon>
        <taxon>Fungi</taxon>
        <taxon>Dikarya</taxon>
        <taxon>Ascomycota</taxon>
        <taxon>Pezizomycotina</taxon>
        <taxon>Dothideomycetes</taxon>
        <taxon>Pleosporomycetidae</taxon>
        <taxon>Mytilinidiales</taxon>
        <taxon>Argynnaceae</taxon>
        <taxon>Lepidopterella</taxon>
    </lineage>
</organism>
<dbReference type="EMBL" id="KV744993">
    <property type="protein sequence ID" value="OCK79666.1"/>
    <property type="molecule type" value="Genomic_DNA"/>
</dbReference>
<gene>
    <name evidence="1" type="ORF">K432DRAFT_248738</name>
</gene>
<accession>A0A8E2E913</accession>
<feature type="non-terminal residue" evidence="1">
    <location>
        <position position="1"/>
    </location>
</feature>
<name>A0A8E2E913_9PEZI</name>
<keyword evidence="2" id="KW-1185">Reference proteome</keyword>
<dbReference type="AlphaFoldDB" id="A0A8E2E913"/>